<feature type="domain" description="Bifunctional inhibitor/plant lipid transfer protein/seed storage helical" evidence="5">
    <location>
        <begin position="30"/>
        <end position="105"/>
    </location>
</feature>
<keyword evidence="3" id="KW-0446">Lipid-binding</keyword>
<dbReference type="AlphaFoldDB" id="A0A2P6SAR7"/>
<evidence type="ECO:0000259" key="5">
    <source>
        <dbReference type="Pfam" id="PF14368"/>
    </source>
</evidence>
<evidence type="ECO:0000256" key="1">
    <source>
        <dbReference type="ARBA" id="ARBA00003211"/>
    </source>
</evidence>
<evidence type="ECO:0000256" key="3">
    <source>
        <dbReference type="ARBA" id="ARBA00023121"/>
    </source>
</evidence>
<dbReference type="Gene3D" id="1.10.110.10">
    <property type="entry name" value="Plant lipid-transfer and hydrophobic proteins"/>
    <property type="match status" value="1"/>
</dbReference>
<sequence length="111" mass="12180">MMRPRLFGLMVCLLFLVGVWDVVPVAMGDTTPSQCKEEKKLLVDACKAVVTGSDPSAYCCQRLKVTHVECVCPYVTPKLANLLNVPRIIKQIEGCGRTVPHNFKCGSITTP</sequence>
<keyword evidence="2" id="KW-0813">Transport</keyword>
<dbReference type="EMBL" id="PDCK01000039">
    <property type="protein sequence ID" value="PRQ55762.1"/>
    <property type="molecule type" value="Genomic_DNA"/>
</dbReference>
<feature type="signal peptide" evidence="4">
    <location>
        <begin position="1"/>
        <end position="28"/>
    </location>
</feature>
<gene>
    <name evidence="6" type="ORF">RchiOBHm_Chr1g0328171</name>
</gene>
<dbReference type="Gramene" id="PRQ55762">
    <property type="protein sequence ID" value="PRQ55762"/>
    <property type="gene ID" value="RchiOBHm_Chr1g0328171"/>
</dbReference>
<name>A0A2P6SAR7_ROSCH</name>
<proteinExistence type="predicted"/>
<comment type="caution">
    <text evidence="6">The sequence shown here is derived from an EMBL/GenBank/DDBJ whole genome shotgun (WGS) entry which is preliminary data.</text>
</comment>
<keyword evidence="7" id="KW-1185">Reference proteome</keyword>
<dbReference type="Proteomes" id="UP000238479">
    <property type="component" value="Chromosome 1"/>
</dbReference>
<dbReference type="Pfam" id="PF14368">
    <property type="entry name" value="LTP_2"/>
    <property type="match status" value="1"/>
</dbReference>
<dbReference type="GO" id="GO:0008289">
    <property type="term" value="F:lipid binding"/>
    <property type="evidence" value="ECO:0007669"/>
    <property type="project" value="UniProtKB-KW"/>
</dbReference>
<dbReference type="PANTHER" id="PTHR33286:SF7">
    <property type="entry name" value="BIFUNCTIONAL INHIBITOR_PLANT LIPID TRANSFER PROTEIN_SEED STORAGE HELICAL DOMAIN-CONTAINING PROTEIN"/>
    <property type="match status" value="1"/>
</dbReference>
<feature type="chain" id="PRO_5015202067" evidence="4">
    <location>
        <begin position="29"/>
        <end position="111"/>
    </location>
</feature>
<protein>
    <submittedName>
        <fullName evidence="6">Putative bifunctional inhibitor/plant lipid transfer protein/seed storage helical</fullName>
    </submittedName>
</protein>
<reference evidence="6 7" key="1">
    <citation type="journal article" date="2018" name="Nat. Genet.">
        <title>The Rosa genome provides new insights in the design of modern roses.</title>
        <authorList>
            <person name="Bendahmane M."/>
        </authorList>
    </citation>
    <scope>NUCLEOTIDE SEQUENCE [LARGE SCALE GENOMIC DNA]</scope>
    <source>
        <strain evidence="7">cv. Old Blush</strain>
    </source>
</reference>
<keyword evidence="4" id="KW-0732">Signal</keyword>
<accession>A0A2P6SAR7</accession>
<evidence type="ECO:0000256" key="2">
    <source>
        <dbReference type="ARBA" id="ARBA00022448"/>
    </source>
</evidence>
<evidence type="ECO:0000313" key="7">
    <source>
        <dbReference type="Proteomes" id="UP000238479"/>
    </source>
</evidence>
<evidence type="ECO:0000256" key="4">
    <source>
        <dbReference type="SAM" id="SignalP"/>
    </source>
</evidence>
<dbReference type="SUPFAM" id="SSF47699">
    <property type="entry name" value="Bifunctional inhibitor/lipid-transfer protein/seed storage 2S albumin"/>
    <property type="match status" value="1"/>
</dbReference>
<dbReference type="OMA" id="PSANCCQ"/>
<dbReference type="InterPro" id="IPR016140">
    <property type="entry name" value="Bifunc_inhib/LTP/seed_store"/>
</dbReference>
<comment type="function">
    <text evidence="1">Plant non-specific lipid-transfer proteins transfer phospholipids as well as galactolipids across membranes. May play a role in wax or cutin deposition in the cell walls of expanding epidermal cells and certain secretory tissues.</text>
</comment>
<dbReference type="PANTHER" id="PTHR33286">
    <property type="entry name" value="BIFUNCTIONAL INHIBITOR/LIPID-TRANSFER PROTEIN/SEED STORAGE 2S ALBUMIN SUPERFAMILY PROTEIN"/>
    <property type="match status" value="1"/>
</dbReference>
<dbReference type="OrthoDB" id="1192318at2759"/>
<organism evidence="6 7">
    <name type="scientific">Rosa chinensis</name>
    <name type="common">China rose</name>
    <dbReference type="NCBI Taxonomy" id="74649"/>
    <lineage>
        <taxon>Eukaryota</taxon>
        <taxon>Viridiplantae</taxon>
        <taxon>Streptophyta</taxon>
        <taxon>Embryophyta</taxon>
        <taxon>Tracheophyta</taxon>
        <taxon>Spermatophyta</taxon>
        <taxon>Magnoliopsida</taxon>
        <taxon>eudicotyledons</taxon>
        <taxon>Gunneridae</taxon>
        <taxon>Pentapetalae</taxon>
        <taxon>rosids</taxon>
        <taxon>fabids</taxon>
        <taxon>Rosales</taxon>
        <taxon>Rosaceae</taxon>
        <taxon>Rosoideae</taxon>
        <taxon>Rosoideae incertae sedis</taxon>
        <taxon>Rosa</taxon>
    </lineage>
</organism>
<dbReference type="InterPro" id="IPR036312">
    <property type="entry name" value="Bifun_inhib/LTP/seed_sf"/>
</dbReference>
<evidence type="ECO:0000313" key="6">
    <source>
        <dbReference type="EMBL" id="PRQ55762.1"/>
    </source>
</evidence>